<comment type="caution">
    <text evidence="2">The sequence shown here is derived from an EMBL/GenBank/DDBJ whole genome shotgun (WGS) entry which is preliminary data.</text>
</comment>
<proteinExistence type="predicted"/>
<gene>
    <name evidence="2" type="ORF">OS493_005081</name>
</gene>
<organism evidence="2 3">
    <name type="scientific">Desmophyllum pertusum</name>
    <dbReference type="NCBI Taxonomy" id="174260"/>
    <lineage>
        <taxon>Eukaryota</taxon>
        <taxon>Metazoa</taxon>
        <taxon>Cnidaria</taxon>
        <taxon>Anthozoa</taxon>
        <taxon>Hexacorallia</taxon>
        <taxon>Scleractinia</taxon>
        <taxon>Caryophylliina</taxon>
        <taxon>Caryophylliidae</taxon>
        <taxon>Desmophyllum</taxon>
    </lineage>
</organism>
<reference evidence="2" key="1">
    <citation type="submission" date="2023-01" db="EMBL/GenBank/DDBJ databases">
        <title>Genome assembly of the deep-sea coral Lophelia pertusa.</title>
        <authorList>
            <person name="Herrera S."/>
            <person name="Cordes E."/>
        </authorList>
    </citation>
    <scope>NUCLEOTIDE SEQUENCE</scope>
    <source>
        <strain evidence="2">USNM1676648</strain>
        <tissue evidence="2">Polyp</tissue>
    </source>
</reference>
<dbReference type="AlphaFoldDB" id="A0A9W9Z5I1"/>
<dbReference type="Pfam" id="PF14961">
    <property type="entry name" value="BROMI"/>
    <property type="match status" value="1"/>
</dbReference>
<dbReference type="OrthoDB" id="1668230at2759"/>
<feature type="domain" description="BROMI middle region" evidence="1">
    <location>
        <begin position="11"/>
        <end position="78"/>
    </location>
</feature>
<accession>A0A9W9Z5I1</accession>
<dbReference type="InterPro" id="IPR032735">
    <property type="entry name" value="BROMI_M"/>
</dbReference>
<evidence type="ECO:0000313" key="3">
    <source>
        <dbReference type="Proteomes" id="UP001163046"/>
    </source>
</evidence>
<dbReference type="EMBL" id="MU826827">
    <property type="protein sequence ID" value="KAJ7374734.1"/>
    <property type="molecule type" value="Genomic_DNA"/>
</dbReference>
<name>A0A9W9Z5I1_9CNID</name>
<protein>
    <recommendedName>
        <fullName evidence="1">BROMI middle region domain-containing protein</fullName>
    </recommendedName>
</protein>
<evidence type="ECO:0000259" key="1">
    <source>
        <dbReference type="Pfam" id="PF14961"/>
    </source>
</evidence>
<sequence>MLLCYSLIFRFSPAHTIAQFAKKALSDRLPGGTPSKAVIAGFVFVCRQLYNTCDGLMVLNPYELHQYVANAWIKVHETALLLKLNWRLMKTPPEFIQDEEL</sequence>
<evidence type="ECO:0000313" key="2">
    <source>
        <dbReference type="EMBL" id="KAJ7374734.1"/>
    </source>
</evidence>
<keyword evidence="3" id="KW-1185">Reference proteome</keyword>
<dbReference type="Proteomes" id="UP001163046">
    <property type="component" value="Unassembled WGS sequence"/>
</dbReference>